<dbReference type="RefSeq" id="WP_011628763.1">
    <property type="nucleotide sequence ID" value="NC_008340.1"/>
</dbReference>
<evidence type="ECO:0000313" key="7">
    <source>
        <dbReference type="Proteomes" id="UP000001962"/>
    </source>
</evidence>
<dbReference type="OrthoDB" id="5506246at2"/>
<feature type="transmembrane region" description="Helical" evidence="5">
    <location>
        <begin position="191"/>
        <end position="209"/>
    </location>
</feature>
<dbReference type="HOGENOM" id="CLU_038957_2_0_6"/>
<dbReference type="EMBL" id="CP000453">
    <property type="protein sequence ID" value="ABI56368.1"/>
    <property type="molecule type" value="Genomic_DNA"/>
</dbReference>
<evidence type="ECO:0000256" key="4">
    <source>
        <dbReference type="ARBA" id="ARBA00023136"/>
    </source>
</evidence>
<dbReference type="eggNOG" id="COG1814">
    <property type="taxonomic scope" value="Bacteria"/>
</dbReference>
<dbReference type="KEGG" id="aeh:Mlg_1015"/>
<feature type="transmembrane region" description="Helical" evidence="5">
    <location>
        <begin position="59"/>
        <end position="78"/>
    </location>
</feature>
<gene>
    <name evidence="6" type="ordered locus">Mlg_1015</name>
</gene>
<reference evidence="7" key="1">
    <citation type="submission" date="2006-08" db="EMBL/GenBank/DDBJ databases">
        <title>Complete sequence of Alkalilimnicola ehrilichei MLHE-1.</title>
        <authorList>
            <person name="Copeland A."/>
            <person name="Lucas S."/>
            <person name="Lapidus A."/>
            <person name="Barry K."/>
            <person name="Detter J.C."/>
            <person name="Glavina del Rio T."/>
            <person name="Hammon N."/>
            <person name="Israni S."/>
            <person name="Dalin E."/>
            <person name="Tice H."/>
            <person name="Pitluck S."/>
            <person name="Sims D."/>
            <person name="Brettin T."/>
            <person name="Bruce D."/>
            <person name="Han C."/>
            <person name="Tapia R."/>
            <person name="Gilna P."/>
            <person name="Schmutz J."/>
            <person name="Larimer F."/>
            <person name="Land M."/>
            <person name="Hauser L."/>
            <person name="Kyrpides N."/>
            <person name="Mikhailova N."/>
            <person name="Oremland R.S."/>
            <person name="Hoeft S.E."/>
            <person name="Switzer-Blum J."/>
            <person name="Kulp T."/>
            <person name="King G."/>
            <person name="Tabita R."/>
            <person name="Witte B."/>
            <person name="Santini J.M."/>
            <person name="Basu P."/>
            <person name="Hollibaugh J.T."/>
            <person name="Xie G."/>
            <person name="Stolz J.F."/>
            <person name="Richardson P."/>
        </authorList>
    </citation>
    <scope>NUCLEOTIDE SEQUENCE [LARGE SCALE GENOMIC DNA]</scope>
    <source>
        <strain evidence="7">ATCC BAA-1101 / DSM 17681 / MLHE-1</strain>
    </source>
</reference>
<evidence type="ECO:0000313" key="6">
    <source>
        <dbReference type="EMBL" id="ABI56368.1"/>
    </source>
</evidence>
<organism evidence="6 7">
    <name type="scientific">Alkalilimnicola ehrlichii (strain ATCC BAA-1101 / DSM 17681 / MLHE-1)</name>
    <dbReference type="NCBI Taxonomy" id="187272"/>
    <lineage>
        <taxon>Bacteria</taxon>
        <taxon>Pseudomonadati</taxon>
        <taxon>Pseudomonadota</taxon>
        <taxon>Gammaproteobacteria</taxon>
        <taxon>Chromatiales</taxon>
        <taxon>Ectothiorhodospiraceae</taxon>
        <taxon>Alkalilimnicola</taxon>
    </lineage>
</organism>
<dbReference type="GO" id="GO:0005384">
    <property type="term" value="F:manganese ion transmembrane transporter activity"/>
    <property type="evidence" value="ECO:0007669"/>
    <property type="project" value="InterPro"/>
</dbReference>
<dbReference type="InterPro" id="IPR008217">
    <property type="entry name" value="Ccc1_fam"/>
</dbReference>
<evidence type="ECO:0000256" key="2">
    <source>
        <dbReference type="ARBA" id="ARBA00022692"/>
    </source>
</evidence>
<evidence type="ECO:0000256" key="5">
    <source>
        <dbReference type="SAM" id="Phobius"/>
    </source>
</evidence>
<evidence type="ECO:0000256" key="1">
    <source>
        <dbReference type="ARBA" id="ARBA00004127"/>
    </source>
</evidence>
<protein>
    <recommendedName>
        <fullName evidence="8">VIT family protein</fullName>
    </recommendedName>
</protein>
<comment type="subcellular location">
    <subcellularLocation>
        <location evidence="1">Endomembrane system</location>
        <topology evidence="1">Multi-pass membrane protein</topology>
    </subcellularLocation>
</comment>
<feature type="transmembrane region" description="Helical" evidence="5">
    <location>
        <begin position="33"/>
        <end position="53"/>
    </location>
</feature>
<proteinExistence type="predicted"/>
<accession>Q0A9W9</accession>
<dbReference type="Proteomes" id="UP000001962">
    <property type="component" value="Chromosome"/>
</dbReference>
<dbReference type="PANTHER" id="PTHR31851">
    <property type="entry name" value="FE(2+)/MN(2+) TRANSPORTER PCL1"/>
    <property type="match status" value="1"/>
</dbReference>
<feature type="transmembrane region" description="Helical" evidence="5">
    <location>
        <begin position="159"/>
        <end position="179"/>
    </location>
</feature>
<name>Q0A9W9_ALKEH</name>
<dbReference type="AlphaFoldDB" id="Q0A9W9"/>
<keyword evidence="2 5" id="KW-0812">Transmembrane</keyword>
<keyword evidence="3 5" id="KW-1133">Transmembrane helix</keyword>
<feature type="transmembrane region" description="Helical" evidence="5">
    <location>
        <begin position="221"/>
        <end position="243"/>
    </location>
</feature>
<sequence length="251" mass="26933">MNPKRHDLEHSHDPADIRERLAGDKHRSYLPDAILGGIDGCITTLALVASVAGAGLPGMVAFVLGLASLIADALSMAVSNYQAVKSTDEARHRLREQEHHHVAVDPEGEREEIRAIFEAKGFDGDALEHIVETITRDQRLWVETMLMEEHGLALHGPSALVSGLTTFAAFVGIGFVPLAPFLVPFLAGDEYFLISAVVTALALFGIGYAKGVILDMSRWRAGLETLLLGGSAALAAFLVGRLLEPLLLQAL</sequence>
<keyword evidence="7" id="KW-1185">Reference proteome</keyword>
<dbReference type="GO" id="GO:0012505">
    <property type="term" value="C:endomembrane system"/>
    <property type="evidence" value="ECO:0007669"/>
    <property type="project" value="UniProtKB-SubCell"/>
</dbReference>
<dbReference type="Pfam" id="PF01988">
    <property type="entry name" value="VIT1"/>
    <property type="match status" value="1"/>
</dbReference>
<evidence type="ECO:0008006" key="8">
    <source>
        <dbReference type="Google" id="ProtNLM"/>
    </source>
</evidence>
<dbReference type="GO" id="GO:0030026">
    <property type="term" value="P:intracellular manganese ion homeostasis"/>
    <property type="evidence" value="ECO:0007669"/>
    <property type="project" value="InterPro"/>
</dbReference>
<evidence type="ECO:0000256" key="3">
    <source>
        <dbReference type="ARBA" id="ARBA00022989"/>
    </source>
</evidence>
<keyword evidence="4 5" id="KW-0472">Membrane</keyword>